<dbReference type="InterPro" id="IPR022145">
    <property type="entry name" value="INTS1_RPB2-bd"/>
</dbReference>
<protein>
    <submittedName>
        <fullName evidence="8">DUF3677 domain-containing protein</fullName>
    </submittedName>
</protein>
<reference evidence="6 7" key="2">
    <citation type="submission" date="2018-11" db="EMBL/GenBank/DDBJ databases">
        <authorList>
            <consortium name="Pathogen Informatics"/>
        </authorList>
    </citation>
    <scope>NUCLEOTIDE SEQUENCE [LARGE SCALE GENOMIC DNA]</scope>
</reference>
<evidence type="ECO:0000259" key="4">
    <source>
        <dbReference type="Pfam" id="PF22927"/>
    </source>
</evidence>
<evidence type="ECO:0000259" key="3">
    <source>
        <dbReference type="Pfam" id="PF12432"/>
    </source>
</evidence>
<feature type="region of interest" description="Disordered" evidence="2">
    <location>
        <begin position="15"/>
        <end position="56"/>
    </location>
</feature>
<evidence type="ECO:0000313" key="6">
    <source>
        <dbReference type="EMBL" id="VDK43236.1"/>
    </source>
</evidence>
<evidence type="ECO:0000313" key="8">
    <source>
        <dbReference type="WBParaSite" id="ASIM_0001102201-mRNA-1"/>
    </source>
</evidence>
<dbReference type="Pfam" id="PF12432">
    <property type="entry name" value="INTS1_RP2B-bd"/>
    <property type="match status" value="1"/>
</dbReference>
<dbReference type="GO" id="GO:0032039">
    <property type="term" value="C:integrator complex"/>
    <property type="evidence" value="ECO:0007669"/>
    <property type="project" value="InterPro"/>
</dbReference>
<evidence type="ECO:0000256" key="2">
    <source>
        <dbReference type="SAM" id="MobiDB-lite"/>
    </source>
</evidence>
<dbReference type="EMBL" id="UYRR01031006">
    <property type="protein sequence ID" value="VDK43236.1"/>
    <property type="molecule type" value="Genomic_DNA"/>
</dbReference>
<feature type="compositionally biased region" description="Low complexity" evidence="2">
    <location>
        <begin position="20"/>
        <end position="34"/>
    </location>
</feature>
<keyword evidence="7" id="KW-1185">Reference proteome</keyword>
<evidence type="ECO:0000259" key="5">
    <source>
        <dbReference type="Pfam" id="PF22929"/>
    </source>
</evidence>
<sequence>MSKQGSKVKANLPAGGFVALGRDGPSSSLDSSSRLRAHVSGKRDLPQSGGGVLKKPRLDILSKGSSTASSTIQLKRFEHDETKWRQFCSEVTLEPKQLLLSLMNSFEKQKAQKGARLICAAVRDLISYRRGNNVWSAEPLIITSVLSFCKQYPTFITHDEVVEALCSLMPAALPNSSPALSVAPILLYTMLKESSEWPWCLVECLIDDSLHERYWVDRTCAGTLIDNIITVFDTNLPHEDLYSSCELPIPERLHHKQVRKNRFEDLANKSSKIDTIVAYISEMCERKSDAAPRNLLKTMTLCTGCAQIRLLATQRMDIWLLNTKLQRSAMELLLSIACNIRSVSSNEDTETLSVLLKLKALKSKQIINLLSVALKEILSHDSDFMSSIMRLLLTNEFSSARFPYNMTMIHSLFSFDNAFATQVLASEICEMLAVKEEYLKVSRPFLREFVRSLLRVDFDFVLFTRYLFKTLINKFLPTSAPAHLFKSLMDLCGMLPFLAVTPSVREGTQLRRNVNVTPSQTNLDALQKFYTEILKFFEECVDFLISHHAYCSDSRLYVYSFYRLLYLASADYYSSVDNWPLEADVTQFMRAISDAPLSEGLLLKILKAGAEQTIPIDAADTIDLVENLSKRASISSPLNESVRSMIEIDNCDAIYSLFATTLYKPPITFHLQEKELPALSVRTLYWKAWIITIMWASLNKHSLIKEAYLKFPTLKVAFKMLLSWDYHFPPMANAGNPEGVERMLAEDGRELETEKQKIRKLETRLAGVDVDDADSKLIGKLCTLDPAGVCRRPPDSFFIDLKKLNEDLDLSRSLCECRDPDILADIARSEGSACALPAIMNLVESNASAILYLPLECICELFLHYLLVSSSSMSNIKKPSNEKLNALRQRLRDSLRGASANDESVMETMQFIATRLSAHSSLERSIAAYALSLFLQPDANATILPVNVDASPTAFLHMINSFDSLKNRICILLAKLCPVETKSSRLTEYIDFLIAYSDDSISHLIAHQLSNVVDDCLHDACEDVQLHASAIRFFDQYVKTASAQSTCSSELMQQNLPADAKKIIVEFNISSKENRSAEMILSSFGAIIQLLCSRHVDKSSSARNALMDLFFPSHGHRPKVVNADGIELLTPSLRLKMLCAEDERIVNVALSEMNEDDALKMVQSFGLTLYSCTKLFEILDKANFSLEEPLLSNARKAAPFIRAYKRKGALGGDKFIGRLSERLSRNAALKMEVDEGNNVEIVHKPPPMLSDMYHSDVGTQQTLSNEQALTRNSCDVPQWFVALAQLINNVDCARSIIALLKKKFTLLNNTNVVIPVINTLCAMQGKNDQVKSDLDGLCQFIAKKANISEIVKSLLKRSDERRSSCHIQRKSINSLSAEEILKILGASSSDEYDISALISRFLCLCPELVSPFDGDNGQEMDGGAKRHEILTLLFGARSRHLEYLISLMPTRCSSKTISSIIGSILDSHSPSVSSGSVLAAVMNSLSLADPNPLTYARRFVLADYIIDEVDYDPSTLSSIVKFIDRITSSKDELVYCLFSAFSDVLSSSATFARRRQVVLSIIKEFSIRYPEVSVEDGRVKLGWMRALNGEDAITHQLIMDLFESANASPNCAQHYISLLTQLSKAQPVMIIRHLSLISSLLLSVSRLPLRQLKAKYKAFLMFVMDLLLKMSSDIEAITEASTAIESILGSFFRIFDGNIKSRFWSPLIMKLQKVCLLFIESNADRGHKLLSSHFDVISQLVTNFESTPGSVLSDVLIVARRSSGD</sequence>
<feature type="domain" description="Integrator complex subunit 1 R3" evidence="4">
    <location>
        <begin position="1591"/>
        <end position="1744"/>
    </location>
</feature>
<organism evidence="8">
    <name type="scientific">Anisakis simplex</name>
    <name type="common">Herring worm</name>
    <dbReference type="NCBI Taxonomy" id="6269"/>
    <lineage>
        <taxon>Eukaryota</taxon>
        <taxon>Metazoa</taxon>
        <taxon>Ecdysozoa</taxon>
        <taxon>Nematoda</taxon>
        <taxon>Chromadorea</taxon>
        <taxon>Rhabditida</taxon>
        <taxon>Spirurina</taxon>
        <taxon>Ascaridomorpha</taxon>
        <taxon>Ascaridoidea</taxon>
        <taxon>Anisakidae</taxon>
        <taxon>Anisakis</taxon>
        <taxon>Anisakis simplex complex</taxon>
    </lineage>
</organism>
<dbReference type="PANTHER" id="PTHR21224:SF1">
    <property type="entry name" value="INTEGRATOR COMPLEX SUBUNIT 1"/>
    <property type="match status" value="1"/>
</dbReference>
<dbReference type="Proteomes" id="UP000267096">
    <property type="component" value="Unassembled WGS sequence"/>
</dbReference>
<dbReference type="InterPro" id="IPR053964">
    <property type="entry name" value="INT1_R3"/>
</dbReference>
<accession>A0A0M3JSQ2</accession>
<feature type="domain" description="Integrator complex subunit 1 RPB2-binding" evidence="3">
    <location>
        <begin position="285"/>
        <end position="425"/>
    </location>
</feature>
<dbReference type="WBParaSite" id="ASIM_0001102201-mRNA-1">
    <property type="protein sequence ID" value="ASIM_0001102201-mRNA-1"/>
    <property type="gene ID" value="ASIM_0001102201"/>
</dbReference>
<evidence type="ECO:0000313" key="7">
    <source>
        <dbReference type="Proteomes" id="UP000267096"/>
    </source>
</evidence>
<proteinExistence type="predicted"/>
<keyword evidence="1" id="KW-0175">Coiled coil</keyword>
<dbReference type="InterPro" id="IPR053966">
    <property type="entry name" value="INTS1_INTS2-bd"/>
</dbReference>
<evidence type="ECO:0000256" key="1">
    <source>
        <dbReference type="SAM" id="Coils"/>
    </source>
</evidence>
<name>A0A0M3JSQ2_ANISI</name>
<dbReference type="PANTHER" id="PTHR21224">
    <property type="entry name" value="INTEGRATOR COMPLEX SUBUNIT 1"/>
    <property type="match status" value="1"/>
</dbReference>
<feature type="coiled-coil region" evidence="1">
    <location>
        <begin position="744"/>
        <end position="771"/>
    </location>
</feature>
<feature type="domain" description="Integrator complex subunit 1 INTS2-binding" evidence="5">
    <location>
        <begin position="908"/>
        <end position="1215"/>
    </location>
</feature>
<dbReference type="Pfam" id="PF22927">
    <property type="entry name" value="INT1_R3"/>
    <property type="match status" value="1"/>
</dbReference>
<dbReference type="OrthoDB" id="19938at2759"/>
<reference evidence="8" key="1">
    <citation type="submission" date="2017-02" db="UniProtKB">
        <authorList>
            <consortium name="WormBaseParasite"/>
        </authorList>
    </citation>
    <scope>IDENTIFICATION</scope>
</reference>
<dbReference type="Pfam" id="PF22929">
    <property type="entry name" value="INTS1_INTS2-bd"/>
    <property type="match status" value="1"/>
</dbReference>
<dbReference type="InterPro" id="IPR038902">
    <property type="entry name" value="INTS1"/>
</dbReference>
<gene>
    <name evidence="6" type="ORF">ASIM_LOCUS10580</name>
</gene>
<dbReference type="GO" id="GO:0034474">
    <property type="term" value="P:U2 snRNA 3'-end processing"/>
    <property type="evidence" value="ECO:0007669"/>
    <property type="project" value="InterPro"/>
</dbReference>